<evidence type="ECO:0000259" key="3">
    <source>
        <dbReference type="PROSITE" id="PS50853"/>
    </source>
</evidence>
<feature type="compositionally biased region" description="Basic and acidic residues" evidence="1">
    <location>
        <begin position="891"/>
        <end position="901"/>
    </location>
</feature>
<dbReference type="Pfam" id="PF25275">
    <property type="entry name" value="Golvesin_C"/>
    <property type="match status" value="1"/>
</dbReference>
<dbReference type="InterPro" id="IPR033803">
    <property type="entry name" value="CBD-like_Golvesin-Xly"/>
</dbReference>
<protein>
    <submittedName>
        <fullName evidence="4">Fibronectin type III domain protein</fullName>
    </submittedName>
</protein>
<reference evidence="4 5" key="1">
    <citation type="submission" date="2013-08" db="EMBL/GenBank/DDBJ databases">
        <authorList>
            <person name="Weinstock G."/>
            <person name="Sodergren E."/>
            <person name="Wylie T."/>
            <person name="Fulton L."/>
            <person name="Fulton R."/>
            <person name="Fronick C."/>
            <person name="O'Laughlin M."/>
            <person name="Godfrey J."/>
            <person name="Miner T."/>
            <person name="Herter B."/>
            <person name="Appelbaum E."/>
            <person name="Cordes M."/>
            <person name="Lek S."/>
            <person name="Wollam A."/>
            <person name="Pepin K.H."/>
            <person name="Palsikar V.B."/>
            <person name="Mitreva M."/>
            <person name="Wilson R.K."/>
        </authorList>
    </citation>
    <scope>NUCLEOTIDE SEQUENCE [LARGE SCALE GENOMIC DNA]</scope>
    <source>
        <strain evidence="4 5">ATCC 15930</strain>
    </source>
</reference>
<dbReference type="PROSITE" id="PS50853">
    <property type="entry name" value="FN3"/>
    <property type="match status" value="1"/>
</dbReference>
<dbReference type="AlphaFoldDB" id="A0A069QL02"/>
<feature type="chain" id="PRO_5001665446" evidence="2">
    <location>
        <begin position="21"/>
        <end position="917"/>
    </location>
</feature>
<organism evidence="4 5">
    <name type="scientific">Hoylesella loescheii DSM 19665 = JCM 12249 = ATCC 15930</name>
    <dbReference type="NCBI Taxonomy" id="1122985"/>
    <lineage>
        <taxon>Bacteria</taxon>
        <taxon>Pseudomonadati</taxon>
        <taxon>Bacteroidota</taxon>
        <taxon>Bacteroidia</taxon>
        <taxon>Bacteroidales</taxon>
        <taxon>Prevotellaceae</taxon>
        <taxon>Hoylesella</taxon>
    </lineage>
</organism>
<dbReference type="Proteomes" id="UP000027442">
    <property type="component" value="Unassembled WGS sequence"/>
</dbReference>
<dbReference type="SUPFAM" id="SSF49265">
    <property type="entry name" value="Fibronectin type III"/>
    <property type="match status" value="1"/>
</dbReference>
<evidence type="ECO:0000256" key="2">
    <source>
        <dbReference type="SAM" id="SignalP"/>
    </source>
</evidence>
<comment type="caution">
    <text evidence="4">The sequence shown here is derived from an EMBL/GenBank/DDBJ whole genome shotgun (WGS) entry which is preliminary data.</text>
</comment>
<dbReference type="eggNOG" id="COG0860">
    <property type="taxonomic scope" value="Bacteria"/>
</dbReference>
<proteinExistence type="predicted"/>
<dbReference type="Gene3D" id="3.40.630.40">
    <property type="entry name" value="Zn-dependent exopeptidases"/>
    <property type="match status" value="1"/>
</dbReference>
<dbReference type="HOGENOM" id="CLU_014520_0_0_10"/>
<gene>
    <name evidence="4" type="ORF">HMPREF1991_01262</name>
</gene>
<keyword evidence="5" id="KW-1185">Reference proteome</keyword>
<accession>A0A069QL02</accession>
<dbReference type="PATRIC" id="fig|1122985.7.peg.1308"/>
<evidence type="ECO:0000313" key="5">
    <source>
        <dbReference type="Proteomes" id="UP000027442"/>
    </source>
</evidence>
<keyword evidence="2" id="KW-0732">Signal</keyword>
<dbReference type="InterPro" id="IPR013783">
    <property type="entry name" value="Ig-like_fold"/>
</dbReference>
<dbReference type="Gene3D" id="2.60.40.10">
    <property type="entry name" value="Immunoglobulins"/>
    <property type="match status" value="1"/>
</dbReference>
<evidence type="ECO:0000256" key="1">
    <source>
        <dbReference type="SAM" id="MobiDB-lite"/>
    </source>
</evidence>
<feature type="signal peptide" evidence="2">
    <location>
        <begin position="1"/>
        <end position="20"/>
    </location>
</feature>
<feature type="domain" description="Fibronectin type-III" evidence="3">
    <location>
        <begin position="489"/>
        <end position="582"/>
    </location>
</feature>
<sequence length="917" mass="102327">MFRRNISIVALCLAALSTWAQQVAPTTFAPRCDQPLVTNMSVPTTPTQGLTGRHIAVWHSHGRYYERTQDRWEWQRARLLQTVEDLYTQSYVLPFLVPMLENAGANVLVPRERDWNTNEVVVDNDANTLSPHTIYKERNGQQAWQQGQGEGFAYRHKVYTNFQNPFRDGTFRTVQSIKKGQESLAEWVPNVPKTGEYAVYVSYKTVPGSTATAHYTVHHQGGESHFRVNQQMGGGTWIYLGKFVFDEKAGQQHRVSLSNNTGKVGEIVTADGVKFGGGMGNIGRPDISGYPRFTEAARYWLQWAGVPDSVYSASHGENDYTDDYKSRGMWVNWLAGGSECYPDGQGLNVPIDLSLAFHSDAGTTKDDRTIGTLGIYYSQSYDSVFANGASRHLCKDLTESVQNSILNDIRALYEPLWNSRGSRDASYFEARTPRVPAMLLELLSHQNFADMRYGLDPRFRFTVSRAIYKGMLRFICAQRGQTPVVAPLPVDHLSASLKGTDQVELTWKAVADTLEPSAMPDRYIVYTRLGNGAFDNGKVVKRNRYVARIPSDVVCSFRVEAVNKGGKSFPSETMAVARCSASMGKKALVVNGFDRVSAPADFVAPAPADTLYAGFLDNIDHGVPYLQDISYTGSQKEFNRSLPWLDDDSGGYGDSYGNEETKVIAGNTFDYPALHGEAILKAGLSFESCANECLDKAKDGYAFVDYILGKQCQTKMGRGNVHPLMFKTFDAKVQKALAEYAQRGVHLFVSGAYVASDLWCNPLAKPLESDQRFAAEVLKYKWRNSRAALTGSVRMVRSPLELGVGEMNYANTLNSEQYIVESPDALEAADSTGYTVMRYPENNLSAAVASQGSYKTFVMGFPFESITQAFCREKLMKTIVDFFMRQPHEDITHDSKQDERKARHITSFTGEEKKVKK</sequence>
<dbReference type="CDD" id="cd00063">
    <property type="entry name" value="FN3"/>
    <property type="match status" value="1"/>
</dbReference>
<evidence type="ECO:0000313" key="4">
    <source>
        <dbReference type="EMBL" id="KDR52684.1"/>
    </source>
</evidence>
<name>A0A069QL02_HOYLO</name>
<feature type="region of interest" description="Disordered" evidence="1">
    <location>
        <begin position="891"/>
        <end position="917"/>
    </location>
</feature>
<dbReference type="SUPFAM" id="SSF53187">
    <property type="entry name" value="Zn-dependent exopeptidases"/>
    <property type="match status" value="1"/>
</dbReference>
<dbReference type="RefSeq" id="WP_026292453.1">
    <property type="nucleotide sequence ID" value="NZ_KB899212.1"/>
</dbReference>
<dbReference type="InterPro" id="IPR036116">
    <property type="entry name" value="FN3_sf"/>
</dbReference>
<dbReference type="EMBL" id="JNGW01000048">
    <property type="protein sequence ID" value="KDR52684.1"/>
    <property type="molecule type" value="Genomic_DNA"/>
</dbReference>
<dbReference type="InterPro" id="IPR003961">
    <property type="entry name" value="FN3_dom"/>
</dbReference>